<proteinExistence type="predicted"/>
<sequence>MIKSKGKLYNFTINGNRCRRISNNKLKADRICWNSFDSTSKKKSLNKIPQDLPQTNDNTQNCTATAEGDNDFGEESPYIQSYQKNDPEMIREMSMVLQNHSRSFCPEVSRKEKLLRKQAGSDLKLENSCIAYKKPRRKVFSETMNIHYSPKVKKRQNLYDISSINQYKSIYKLVKSNEKQLKKIIVVPQKSKRSRKLSKVNTSSKPALVKNDDTFILRKHASMLRIDVQKEKGRNGRTTRKDTDVKLETKKAEIHKKLHEISHEYSDSTNVNSKGSSRNGSSRHKPSITRDNKVGDKNSNGASNVLNKNKRILHSLRDTRNIEFRDPRANKYASKTEEDMQLISLKAQEEKYKIISTRLRESNSAEKPQTRTRNRGKHTSFLSIINFKLGNNSFEKSAQKLKERETTILPENYSRVIRRNSREKTAILSAKDLILNRLQGLDQRRKNEETNIITETYEITNPDSDKDLPSIFNGILSMKSIKKKRANLRSK</sequence>
<dbReference type="AlphaFoldDB" id="A0AAD1UB36"/>
<feature type="compositionally biased region" description="Polar residues" evidence="1">
    <location>
        <begin position="297"/>
        <end position="307"/>
    </location>
</feature>
<reference evidence="2" key="1">
    <citation type="submission" date="2023-07" db="EMBL/GenBank/DDBJ databases">
        <authorList>
            <consortium name="AG Swart"/>
            <person name="Singh M."/>
            <person name="Singh A."/>
            <person name="Seah K."/>
            <person name="Emmerich C."/>
        </authorList>
    </citation>
    <scope>NUCLEOTIDE SEQUENCE</scope>
    <source>
        <strain evidence="2">DP1</strain>
    </source>
</reference>
<dbReference type="Proteomes" id="UP001295684">
    <property type="component" value="Unassembled WGS sequence"/>
</dbReference>
<feature type="region of interest" description="Disordered" evidence="1">
    <location>
        <begin position="227"/>
        <end position="312"/>
    </location>
</feature>
<protein>
    <submittedName>
        <fullName evidence="2">Uncharacterized protein</fullName>
    </submittedName>
</protein>
<name>A0AAD1UB36_EUPCR</name>
<evidence type="ECO:0000313" key="2">
    <source>
        <dbReference type="EMBL" id="CAI2365472.1"/>
    </source>
</evidence>
<accession>A0AAD1UB36</accession>
<evidence type="ECO:0000256" key="1">
    <source>
        <dbReference type="SAM" id="MobiDB-lite"/>
    </source>
</evidence>
<feature type="compositionally biased region" description="Basic and acidic residues" evidence="1">
    <location>
        <begin position="227"/>
        <end position="252"/>
    </location>
</feature>
<feature type="compositionally biased region" description="Polar residues" evidence="1">
    <location>
        <begin position="52"/>
        <end position="64"/>
    </location>
</feature>
<evidence type="ECO:0000313" key="3">
    <source>
        <dbReference type="Proteomes" id="UP001295684"/>
    </source>
</evidence>
<organism evidence="2 3">
    <name type="scientific">Euplotes crassus</name>
    <dbReference type="NCBI Taxonomy" id="5936"/>
    <lineage>
        <taxon>Eukaryota</taxon>
        <taxon>Sar</taxon>
        <taxon>Alveolata</taxon>
        <taxon>Ciliophora</taxon>
        <taxon>Intramacronucleata</taxon>
        <taxon>Spirotrichea</taxon>
        <taxon>Hypotrichia</taxon>
        <taxon>Euplotida</taxon>
        <taxon>Euplotidae</taxon>
        <taxon>Moneuplotes</taxon>
    </lineage>
</organism>
<keyword evidence="3" id="KW-1185">Reference proteome</keyword>
<gene>
    <name evidence="2" type="ORF">ECRASSUSDP1_LOCUS6802</name>
</gene>
<comment type="caution">
    <text evidence="2">The sequence shown here is derived from an EMBL/GenBank/DDBJ whole genome shotgun (WGS) entry which is preliminary data.</text>
</comment>
<feature type="region of interest" description="Disordered" evidence="1">
    <location>
        <begin position="48"/>
        <end position="78"/>
    </location>
</feature>
<dbReference type="EMBL" id="CAMPGE010006605">
    <property type="protein sequence ID" value="CAI2365472.1"/>
    <property type="molecule type" value="Genomic_DNA"/>
</dbReference>